<evidence type="ECO:0000256" key="6">
    <source>
        <dbReference type="ARBA" id="ARBA00022771"/>
    </source>
</evidence>
<dbReference type="Gene3D" id="3.30.390.130">
    <property type="match status" value="1"/>
</dbReference>
<evidence type="ECO:0000256" key="4">
    <source>
        <dbReference type="ARBA" id="ARBA00022679"/>
    </source>
</evidence>
<keyword evidence="13" id="KW-1185">Reference proteome</keyword>
<dbReference type="Gene3D" id="3.30.40.10">
    <property type="entry name" value="Zinc/RING finger domain, C3HC4 (zinc finger)"/>
    <property type="match status" value="1"/>
</dbReference>
<dbReference type="PROSITE" id="PS00518">
    <property type="entry name" value="ZF_RING_1"/>
    <property type="match status" value="1"/>
</dbReference>
<evidence type="ECO:0000256" key="7">
    <source>
        <dbReference type="ARBA" id="ARBA00022833"/>
    </source>
</evidence>
<evidence type="ECO:0000256" key="8">
    <source>
        <dbReference type="PROSITE-ProRule" id="PRU00175"/>
    </source>
</evidence>
<dbReference type="EMBL" id="OZ035828">
    <property type="protein sequence ID" value="CAL1608479.1"/>
    <property type="molecule type" value="Genomic_DNA"/>
</dbReference>
<dbReference type="InterPro" id="IPR039396">
    <property type="entry name" value="Deltex_C"/>
</dbReference>
<organism evidence="12 13">
    <name type="scientific">Knipowitschia caucasica</name>
    <name type="common">Caucasian dwarf goby</name>
    <name type="synonym">Pomatoschistus caucasicus</name>
    <dbReference type="NCBI Taxonomy" id="637954"/>
    <lineage>
        <taxon>Eukaryota</taxon>
        <taxon>Metazoa</taxon>
        <taxon>Chordata</taxon>
        <taxon>Craniata</taxon>
        <taxon>Vertebrata</taxon>
        <taxon>Euteleostomi</taxon>
        <taxon>Actinopterygii</taxon>
        <taxon>Neopterygii</taxon>
        <taxon>Teleostei</taxon>
        <taxon>Neoteleostei</taxon>
        <taxon>Acanthomorphata</taxon>
        <taxon>Gobiaria</taxon>
        <taxon>Gobiiformes</taxon>
        <taxon>Gobioidei</taxon>
        <taxon>Gobiidae</taxon>
        <taxon>Gobiinae</taxon>
        <taxon>Knipowitschia</taxon>
    </lineage>
</organism>
<reference evidence="12 13" key="1">
    <citation type="submission" date="2024-04" db="EMBL/GenBank/DDBJ databases">
        <authorList>
            <person name="Waldvogel A.-M."/>
            <person name="Schoenle A."/>
        </authorList>
    </citation>
    <scope>NUCLEOTIDE SEQUENCE [LARGE SCALE GENOMIC DNA]</scope>
</reference>
<dbReference type="GO" id="GO:0008270">
    <property type="term" value="F:zinc ion binding"/>
    <property type="evidence" value="ECO:0007669"/>
    <property type="project" value="UniProtKB-KW"/>
</dbReference>
<dbReference type="AlphaFoldDB" id="A0AAV2M5A5"/>
<dbReference type="GO" id="GO:0007219">
    <property type="term" value="P:Notch signaling pathway"/>
    <property type="evidence" value="ECO:0007669"/>
    <property type="project" value="InterPro"/>
</dbReference>
<dbReference type="InterPro" id="IPR039398">
    <property type="entry name" value="Deltex_fam"/>
</dbReference>
<accession>A0AAV2M5A5</accession>
<feature type="domain" description="RING-type" evidence="11">
    <location>
        <begin position="494"/>
        <end position="533"/>
    </location>
</feature>
<dbReference type="Proteomes" id="UP001497482">
    <property type="component" value="Chromosome 6"/>
</dbReference>
<evidence type="ECO:0000256" key="2">
    <source>
        <dbReference type="ARBA" id="ARBA00004906"/>
    </source>
</evidence>
<dbReference type="GO" id="GO:0016567">
    <property type="term" value="P:protein ubiquitination"/>
    <property type="evidence" value="ECO:0007669"/>
    <property type="project" value="UniProtKB-UniRule"/>
</dbReference>
<sequence length="673" mass="75549">MPSADHSSAPLLSHTLAAAPHTQHENSLCPGFTFIYAEIIGPARVDNMASNAVEPMDVESDNAKVLEDEAEMKVSLMLPPSVDFKKFKRSMTMTLQTWANKNGVSSEFTVMEISEDGTSAVIRVRPAAALQELHRLNGQKLATKDKNFFSIDTWNISDESKRAEDDQSASPHLSSKHPEVPSDNDDSEKPHLVALGPYWYMKNCYQDQLQQIERANFVTITENVAVSIKGNKKNSNPEKASNDFAQLVQSCLSESSQSLSIPLKNIDPNEWKDTLKFLQTTDHKCHITISSNRIEIHGPQPFQTAIGKALQPVKITTNSTDDERMGGEYSRFRGKSFTEDRKTPSKIEITSSIKDPLVMEGLPVDDIFWEILTNQHQREFDQIKENFNVGFKAEDDRNGSKVIRVRSNRPERHTQMESHAIRGLLRLYQRVATMQILENNAEFGNVNDARFSVDEAKGASGNSETSGDGSGKERRERKQSNGKDKTIEKEEESCPICLDLFTKKTSLKCKHEFCKDCLDESMKNQGEICPVCKDVFGLVRGDQPDGTMTWFTSASSLPGYEQCGTIEIIYNIPSGIQTDKHPSPGRMYSSLHRRAYLPDNREGNEVLKLLKRAFDQKLIFTVGTSRTTGAENMVTWNDIHHKTSRNAGPEGFGYPDPKYLSRVKDELKAKGIK</sequence>
<keyword evidence="9" id="KW-0963">Cytoplasm</keyword>
<dbReference type="SMART" id="SM00184">
    <property type="entry name" value="RING"/>
    <property type="match status" value="1"/>
</dbReference>
<dbReference type="EC" id="2.3.2.27" evidence="9"/>
<evidence type="ECO:0000259" key="11">
    <source>
        <dbReference type="PROSITE" id="PS50089"/>
    </source>
</evidence>
<evidence type="ECO:0000313" key="12">
    <source>
        <dbReference type="EMBL" id="CAL1608479.1"/>
    </source>
</evidence>
<feature type="compositionally biased region" description="Basic and acidic residues" evidence="10">
    <location>
        <begin position="470"/>
        <end position="486"/>
    </location>
</feature>
<dbReference type="SUPFAM" id="SSF57850">
    <property type="entry name" value="RING/U-box"/>
    <property type="match status" value="1"/>
</dbReference>
<gene>
    <name evidence="12" type="ORF">KC01_LOCUS35406</name>
</gene>
<dbReference type="PANTHER" id="PTHR12622">
    <property type="entry name" value="DELTEX-RELATED"/>
    <property type="match status" value="1"/>
</dbReference>
<evidence type="ECO:0000256" key="1">
    <source>
        <dbReference type="ARBA" id="ARBA00000900"/>
    </source>
</evidence>
<name>A0AAV2M5A5_KNICA</name>
<protein>
    <recommendedName>
        <fullName evidence="9">E3 ubiquitin-protein ligase</fullName>
        <ecNumber evidence="9">2.3.2.27</ecNumber>
    </recommendedName>
</protein>
<dbReference type="GO" id="GO:0005737">
    <property type="term" value="C:cytoplasm"/>
    <property type="evidence" value="ECO:0007669"/>
    <property type="project" value="UniProtKB-SubCell"/>
</dbReference>
<evidence type="ECO:0000256" key="9">
    <source>
        <dbReference type="RuleBase" id="RU367105"/>
    </source>
</evidence>
<comment type="subcellular location">
    <subcellularLocation>
        <location evidence="9">Cytoplasm</location>
    </subcellularLocation>
</comment>
<dbReference type="InterPro" id="IPR017907">
    <property type="entry name" value="Znf_RING_CS"/>
</dbReference>
<dbReference type="CDD" id="cd09633">
    <property type="entry name" value="Deltex_C"/>
    <property type="match status" value="1"/>
</dbReference>
<keyword evidence="7 9" id="KW-0862">Zinc</keyword>
<dbReference type="GO" id="GO:0061630">
    <property type="term" value="F:ubiquitin protein ligase activity"/>
    <property type="evidence" value="ECO:0007669"/>
    <property type="project" value="UniProtKB-UniRule"/>
</dbReference>
<dbReference type="InterPro" id="IPR013083">
    <property type="entry name" value="Znf_RING/FYVE/PHD"/>
</dbReference>
<proteinExistence type="inferred from homology"/>
<dbReference type="PROSITE" id="PS50089">
    <property type="entry name" value="ZF_RING_2"/>
    <property type="match status" value="1"/>
</dbReference>
<keyword evidence="4 9" id="KW-0808">Transferase</keyword>
<dbReference type="InterPro" id="IPR039399">
    <property type="entry name" value="Deltex_C_sf"/>
</dbReference>
<evidence type="ECO:0000256" key="10">
    <source>
        <dbReference type="SAM" id="MobiDB-lite"/>
    </source>
</evidence>
<comment type="catalytic activity">
    <reaction evidence="1 9">
        <text>S-ubiquitinyl-[E2 ubiquitin-conjugating enzyme]-L-cysteine + [acceptor protein]-L-lysine = [E2 ubiquitin-conjugating enzyme]-L-cysteine + N(6)-ubiquitinyl-[acceptor protein]-L-lysine.</text>
        <dbReference type="EC" id="2.3.2.27"/>
    </reaction>
</comment>
<dbReference type="InterPro" id="IPR018957">
    <property type="entry name" value="Znf_C3HC4_RING-type"/>
</dbReference>
<feature type="region of interest" description="Disordered" evidence="10">
    <location>
        <begin position="454"/>
        <end position="486"/>
    </location>
</feature>
<evidence type="ECO:0000313" key="13">
    <source>
        <dbReference type="Proteomes" id="UP001497482"/>
    </source>
</evidence>
<comment type="similarity">
    <text evidence="3 9">Belongs to the Deltex family.</text>
</comment>
<evidence type="ECO:0000256" key="5">
    <source>
        <dbReference type="ARBA" id="ARBA00022723"/>
    </source>
</evidence>
<evidence type="ECO:0000256" key="3">
    <source>
        <dbReference type="ARBA" id="ARBA00009413"/>
    </source>
</evidence>
<dbReference type="Pfam" id="PF18102">
    <property type="entry name" value="DTC"/>
    <property type="match status" value="1"/>
</dbReference>
<feature type="region of interest" description="Disordered" evidence="10">
    <location>
        <begin position="160"/>
        <end position="189"/>
    </location>
</feature>
<dbReference type="FunFam" id="3.30.390.130:FF:000001">
    <property type="entry name" value="Probable E3 ubiquitin-protein ligase DTX3"/>
    <property type="match status" value="1"/>
</dbReference>
<dbReference type="InterPro" id="IPR001841">
    <property type="entry name" value="Znf_RING"/>
</dbReference>
<dbReference type="Pfam" id="PF00097">
    <property type="entry name" value="zf-C3HC4"/>
    <property type="match status" value="1"/>
</dbReference>
<comment type="pathway">
    <text evidence="2 9">Protein modification; protein ubiquitination.</text>
</comment>
<keyword evidence="5 9" id="KW-0479">Metal-binding</keyword>
<keyword evidence="6 8" id="KW-0863">Zinc-finger</keyword>